<keyword evidence="8" id="KW-1185">Reference proteome</keyword>
<feature type="transmembrane region" description="Helical" evidence="5">
    <location>
        <begin position="20"/>
        <end position="41"/>
    </location>
</feature>
<dbReference type="Proteomes" id="UP000287171">
    <property type="component" value="Unassembled WGS sequence"/>
</dbReference>
<dbReference type="Pfam" id="PF07690">
    <property type="entry name" value="MFS_1"/>
    <property type="match status" value="1"/>
</dbReference>
<evidence type="ECO:0000256" key="3">
    <source>
        <dbReference type="ARBA" id="ARBA00022989"/>
    </source>
</evidence>
<dbReference type="GO" id="GO:0022857">
    <property type="term" value="F:transmembrane transporter activity"/>
    <property type="evidence" value="ECO:0007669"/>
    <property type="project" value="InterPro"/>
</dbReference>
<evidence type="ECO:0000256" key="1">
    <source>
        <dbReference type="ARBA" id="ARBA00004651"/>
    </source>
</evidence>
<dbReference type="PANTHER" id="PTHR23514:SF13">
    <property type="entry name" value="INNER MEMBRANE PROTEIN YBJJ"/>
    <property type="match status" value="1"/>
</dbReference>
<reference evidence="8" key="1">
    <citation type="submission" date="2018-12" db="EMBL/GenBank/DDBJ databases">
        <title>Tengunoibacter tsumagoiensis gen. nov., sp. nov., Dictyobacter kobayashii sp. nov., D. alpinus sp. nov., and D. joshuensis sp. nov. and description of Dictyobacteraceae fam. nov. within the order Ktedonobacterales isolated from Tengu-no-mugimeshi.</title>
        <authorList>
            <person name="Wang C.M."/>
            <person name="Zheng Y."/>
            <person name="Sakai Y."/>
            <person name="Toyoda A."/>
            <person name="Minakuchi Y."/>
            <person name="Abe K."/>
            <person name="Yokota A."/>
            <person name="Yabe S."/>
        </authorList>
    </citation>
    <scope>NUCLEOTIDE SEQUENCE [LARGE SCALE GENOMIC DNA]</scope>
    <source>
        <strain evidence="8">Uno16</strain>
    </source>
</reference>
<dbReference type="SUPFAM" id="SSF103473">
    <property type="entry name" value="MFS general substrate transporter"/>
    <property type="match status" value="1"/>
</dbReference>
<dbReference type="GO" id="GO:0005886">
    <property type="term" value="C:plasma membrane"/>
    <property type="evidence" value="ECO:0007669"/>
    <property type="project" value="UniProtKB-SubCell"/>
</dbReference>
<dbReference type="OrthoDB" id="151222at2"/>
<accession>A0A402B941</accession>
<feature type="transmembrane region" description="Helical" evidence="5">
    <location>
        <begin position="249"/>
        <end position="269"/>
    </location>
</feature>
<dbReference type="EMBL" id="BIFT01000001">
    <property type="protein sequence ID" value="GCE27923.1"/>
    <property type="molecule type" value="Genomic_DNA"/>
</dbReference>
<evidence type="ECO:0000313" key="8">
    <source>
        <dbReference type="Proteomes" id="UP000287171"/>
    </source>
</evidence>
<protein>
    <submittedName>
        <fullName evidence="7">MFS transporter</fullName>
    </submittedName>
</protein>
<feature type="transmembrane region" description="Helical" evidence="5">
    <location>
        <begin position="104"/>
        <end position="125"/>
    </location>
</feature>
<feature type="transmembrane region" description="Helical" evidence="5">
    <location>
        <begin position="146"/>
        <end position="165"/>
    </location>
</feature>
<dbReference type="AlphaFoldDB" id="A0A402B941"/>
<dbReference type="InterPro" id="IPR036259">
    <property type="entry name" value="MFS_trans_sf"/>
</dbReference>
<dbReference type="InterPro" id="IPR051788">
    <property type="entry name" value="MFS_Transporter"/>
</dbReference>
<dbReference type="PANTHER" id="PTHR23514">
    <property type="entry name" value="BYPASS OF STOP CODON PROTEIN 6"/>
    <property type="match status" value="1"/>
</dbReference>
<name>A0A402B941_9CHLR</name>
<feature type="transmembrane region" description="Helical" evidence="5">
    <location>
        <begin position="342"/>
        <end position="363"/>
    </location>
</feature>
<feature type="transmembrane region" description="Helical" evidence="5">
    <location>
        <begin position="310"/>
        <end position="330"/>
    </location>
</feature>
<evidence type="ECO:0000256" key="5">
    <source>
        <dbReference type="SAM" id="Phobius"/>
    </source>
</evidence>
<evidence type="ECO:0000256" key="2">
    <source>
        <dbReference type="ARBA" id="ARBA00022692"/>
    </source>
</evidence>
<evidence type="ECO:0000313" key="7">
    <source>
        <dbReference type="EMBL" id="GCE27923.1"/>
    </source>
</evidence>
<keyword evidence="2 5" id="KW-0812">Transmembrane</keyword>
<feature type="transmembrane region" description="Helical" evidence="5">
    <location>
        <begin position="171"/>
        <end position="192"/>
    </location>
</feature>
<sequence>MISTYTHVDKQHRFRMARIAVIALFFINGSFIASWAARIPAVQSRLGLEPGQLGIALLGSAVGALVAMNIAGRVSIRFGSAIVTVLTAIGLCISLPLLALAPNLLWLVLALIFFGATNGSMDVTMNLQGAAVERGYGKPIFNSFHACYSVGALAGAFIGGIVATYNISPVYHFLGISSIGALGILIASHFLLPPEPKTVSETEAAASEKKPLFTRPSRTLVALGAIAFCALISEGAISDWSALYLSGSVHATAGLAAAGFAVFSLCMAIGRGVGDYLAVRLGSAVLVGLGGLLSAVGLGLGLIFPWTPVVIVGLGLIGLGLAVLFPLVLSAAGQNFAGSGEVAIATVSTCGYLGFLVGPPLIGFVADSFGLRIALGVVVLLGLIIFALSRTVRSKPSKPDEATLTSAKLDEAAAPLS</sequence>
<dbReference type="CDD" id="cd17393">
    <property type="entry name" value="MFS_MosC_like"/>
    <property type="match status" value="1"/>
</dbReference>
<dbReference type="Gene3D" id="1.20.1250.20">
    <property type="entry name" value="MFS general substrate transporter like domains"/>
    <property type="match status" value="2"/>
</dbReference>
<feature type="transmembrane region" description="Helical" evidence="5">
    <location>
        <begin position="78"/>
        <end position="98"/>
    </location>
</feature>
<dbReference type="PROSITE" id="PS50850">
    <property type="entry name" value="MFS"/>
    <property type="match status" value="1"/>
</dbReference>
<feature type="transmembrane region" description="Helical" evidence="5">
    <location>
        <begin position="219"/>
        <end position="237"/>
    </location>
</feature>
<feature type="domain" description="Major facilitator superfamily (MFS) profile" evidence="6">
    <location>
        <begin position="16"/>
        <end position="394"/>
    </location>
</feature>
<keyword evidence="4 5" id="KW-0472">Membrane</keyword>
<dbReference type="InterPro" id="IPR020846">
    <property type="entry name" value="MFS_dom"/>
</dbReference>
<comment type="caution">
    <text evidence="7">The sequence shown here is derived from an EMBL/GenBank/DDBJ whole genome shotgun (WGS) entry which is preliminary data.</text>
</comment>
<proteinExistence type="predicted"/>
<evidence type="ECO:0000259" key="6">
    <source>
        <dbReference type="PROSITE" id="PS50850"/>
    </source>
</evidence>
<evidence type="ECO:0000256" key="4">
    <source>
        <dbReference type="ARBA" id="ARBA00023136"/>
    </source>
</evidence>
<feature type="transmembrane region" description="Helical" evidence="5">
    <location>
        <begin position="369"/>
        <end position="388"/>
    </location>
</feature>
<keyword evidence="3 5" id="KW-1133">Transmembrane helix</keyword>
<gene>
    <name evidence="7" type="ORF">KDA_34070</name>
</gene>
<dbReference type="InterPro" id="IPR011701">
    <property type="entry name" value="MFS"/>
</dbReference>
<organism evidence="7 8">
    <name type="scientific">Dictyobacter alpinus</name>
    <dbReference type="NCBI Taxonomy" id="2014873"/>
    <lineage>
        <taxon>Bacteria</taxon>
        <taxon>Bacillati</taxon>
        <taxon>Chloroflexota</taxon>
        <taxon>Ktedonobacteria</taxon>
        <taxon>Ktedonobacterales</taxon>
        <taxon>Dictyobacteraceae</taxon>
        <taxon>Dictyobacter</taxon>
    </lineage>
</organism>
<feature type="transmembrane region" description="Helical" evidence="5">
    <location>
        <begin position="53"/>
        <end position="71"/>
    </location>
</feature>
<comment type="subcellular location">
    <subcellularLocation>
        <location evidence="1">Cell membrane</location>
        <topology evidence="1">Multi-pass membrane protein</topology>
    </subcellularLocation>
</comment>
<feature type="transmembrane region" description="Helical" evidence="5">
    <location>
        <begin position="281"/>
        <end position="304"/>
    </location>
</feature>